<keyword evidence="5" id="KW-0949">S-adenosyl-L-methionine</keyword>
<dbReference type="InterPro" id="IPR012327">
    <property type="entry name" value="MeTrfase_D12"/>
</dbReference>
<sequence length="1310" mass="148761">MTSKPKKPYRDFPLYAHRNGQWAKRIRGKVHYFGKWNDWEGALNRYLEDRDALMAGREPQRDAGITVGMLCNRFLTAKQRLVDAGDMGLRSWHNYRVACDHIVAQLGGRTPVSSLTVEDFAALRSRFATGRGPYALALLVRCTRTLFRFAFESHLVPTPVALGPTFKPPSKSVLRRLRQSRPRRMLEADQVRVLLARATQPMQAMIYLAINGGFGQEDCASLPRRCVDLKSGWIDFPRPKTAVSRLVPLWPETIASLELAMPRRPSPRRAEDRDLVFLTTRRNRFVRTLPTGSHVDTVAIRFNRLLESCGFNRRGLNFYALRHTFETIAGGTRDQIAVNSIMGHADNSMSDHYREYVERDRLVAVTDHVRQTERDAADKLRRRGVIVNEDNVVSATVACVTVSARGVRATAQQSTGRARKEEEANGDGIGHAVEAIIQNAIDSVDAKSRVHVEQLPASVEPRGRYVVANADGHWEFRDPLPAPRKHGLRLTEINDYVDHARIMYSERDDDSNVAVDDDGKIISQISPVVWISPGAVVVVLDDDASSRRIDTASCSLEFTREFTLLKAEKEFSQREFVRAIRTIFWDSIPESIRPKLLKALRTLSWSTQEGAKGDIGTGRQNYGADIAMAVTGDGESLDSFERMTWGVRVFDDPALDTRFSVDVVMDVDFETKRFMIAPVDGHLNLAVDKTLKVVKDRITACPGQSFNITTTRVKDTRSYSELRIMKITSIAPWFGGKRTLAKEIVREFGTHRAYWGLCCGSLAVEFAKEPSTMEVCIDQHGDLTNLAFVLQNEGMAADLYGRLCRTLLSRELFEQSAMVIRQSTDFESVSPDTDRAYHYMVVSWFGRNGVSGTSNYNAGFCMRYTKNGGHAATRFISAVESIPSWHHRLRQMTIVRGDIFDHLPRIEDASGVVIYCDPPYVQKGAKYLHDFSPSDHARLADALRRFRKTRVVLSYYDDPLVRDIYDGWTCRHLKATKALVNQGMRDRSGAVKAPEILLMNGDLMEIGYIVATFVVAAIFSWLANRCIKPVDVDDQQAVIEKLKDKLSNRDNRIAQLQKEKQDEIDDRMSFEHECERYRERVIALEAQQTECTAYARALIEQIRRIRRVGVCRPRGIESHSSEKGHTYRVSAGSTPETETQCRTQTRPRMAIYMEVIFMLVLSRKENESIVVGDNIMIKIVEIRGNRVRVGVDAPKGLPIHRNEIYEAFLEFHRQHPGVYWEFVQMAEAIRANHARYSARTIMEVIRWHRDLGSQGGEFKINNNHIPYYARLAMLRRPTRLAGLFELRTSRYDIDDATLLGECRSIEHAGA</sequence>
<keyword evidence="4" id="KW-0808">Transferase</keyword>
<comment type="caution">
    <text evidence="11">The sequence shown here is derived from an EMBL/GenBank/DDBJ whole genome shotgun (WGS) entry which is preliminary data.</text>
</comment>
<dbReference type="InterPro" id="IPR011010">
    <property type="entry name" value="DNA_brk_join_enz"/>
</dbReference>
<reference evidence="11 12" key="1">
    <citation type="submission" date="2024-02" db="EMBL/GenBank/DDBJ databases">
        <authorList>
            <person name="Chen Y."/>
            <person name="Shah S."/>
            <person name="Dougan E. K."/>
            <person name="Thang M."/>
            <person name="Chan C."/>
        </authorList>
    </citation>
    <scope>NUCLEOTIDE SEQUENCE [LARGE SCALE GENOMIC DNA]</scope>
</reference>
<evidence type="ECO:0000313" key="12">
    <source>
        <dbReference type="Proteomes" id="UP001642464"/>
    </source>
</evidence>
<evidence type="ECO:0000256" key="8">
    <source>
        <dbReference type="SAM" id="Coils"/>
    </source>
</evidence>
<dbReference type="Proteomes" id="UP001642464">
    <property type="component" value="Unassembled WGS sequence"/>
</dbReference>
<gene>
    <name evidence="11" type="ORF">SCF082_LOCUS37616</name>
</gene>
<dbReference type="InterPro" id="IPR013762">
    <property type="entry name" value="Integrase-like_cat_sf"/>
</dbReference>
<organism evidence="11 12">
    <name type="scientific">Durusdinium trenchii</name>
    <dbReference type="NCBI Taxonomy" id="1381693"/>
    <lineage>
        <taxon>Eukaryota</taxon>
        <taxon>Sar</taxon>
        <taxon>Alveolata</taxon>
        <taxon>Dinophyceae</taxon>
        <taxon>Suessiales</taxon>
        <taxon>Symbiodiniaceae</taxon>
        <taxon>Durusdinium</taxon>
    </lineage>
</organism>
<feature type="compositionally biased region" description="Polar residues" evidence="9">
    <location>
        <begin position="1131"/>
        <end position="1143"/>
    </location>
</feature>
<dbReference type="PANTHER" id="PTHR30481:SF4">
    <property type="entry name" value="SITE-SPECIFIC DNA-METHYLTRANSFERASE (ADENINE-SPECIFIC)"/>
    <property type="match status" value="1"/>
</dbReference>
<dbReference type="Pfam" id="PF02599">
    <property type="entry name" value="CsrA"/>
    <property type="match status" value="1"/>
</dbReference>
<dbReference type="InterPro" id="IPR023095">
    <property type="entry name" value="Ade_MeTrfase_dom_2"/>
</dbReference>
<dbReference type="Gene3D" id="1.10.1020.10">
    <property type="entry name" value="Adenine-specific Methyltransferase, Domain 2"/>
    <property type="match status" value="1"/>
</dbReference>
<protein>
    <recommendedName>
        <fullName evidence="2">site-specific DNA-methyltransferase (adenine-specific)</fullName>
        <ecNumber evidence="2">2.1.1.72</ecNumber>
    </recommendedName>
</protein>
<dbReference type="Pfam" id="PF00589">
    <property type="entry name" value="Phage_integrase"/>
    <property type="match status" value="1"/>
</dbReference>
<dbReference type="HAMAP" id="MF_00167">
    <property type="entry name" value="CsrA"/>
    <property type="match status" value="1"/>
</dbReference>
<dbReference type="Gene3D" id="1.10.443.10">
    <property type="entry name" value="Intergrase catalytic core"/>
    <property type="match status" value="1"/>
</dbReference>
<keyword evidence="3" id="KW-0489">Methyltransferase</keyword>
<dbReference type="InterPro" id="IPR002104">
    <property type="entry name" value="Integrase_catalytic"/>
</dbReference>
<evidence type="ECO:0000259" key="10">
    <source>
        <dbReference type="PROSITE" id="PS51898"/>
    </source>
</evidence>
<feature type="domain" description="Tyr recombinase" evidence="10">
    <location>
        <begin position="180"/>
        <end position="367"/>
    </location>
</feature>
<dbReference type="Gene3D" id="3.40.50.150">
    <property type="entry name" value="Vaccinia Virus protein VP39"/>
    <property type="match status" value="1"/>
</dbReference>
<evidence type="ECO:0000256" key="7">
    <source>
        <dbReference type="ARBA" id="ARBA00047942"/>
    </source>
</evidence>
<dbReference type="PROSITE" id="PS00092">
    <property type="entry name" value="N6_MTASE"/>
    <property type="match status" value="1"/>
</dbReference>
<dbReference type="NCBIfam" id="TIGR00202">
    <property type="entry name" value="csrA"/>
    <property type="match status" value="1"/>
</dbReference>
<keyword evidence="12" id="KW-1185">Reference proteome</keyword>
<dbReference type="SUPFAM" id="SSF53335">
    <property type="entry name" value="S-adenosyl-L-methionine-dependent methyltransferases"/>
    <property type="match status" value="1"/>
</dbReference>
<evidence type="ECO:0000313" key="11">
    <source>
        <dbReference type="EMBL" id="CAK9078774.1"/>
    </source>
</evidence>
<dbReference type="InterPro" id="IPR036107">
    <property type="entry name" value="CsrA_sf"/>
</dbReference>
<dbReference type="InterPro" id="IPR003751">
    <property type="entry name" value="CsrA"/>
</dbReference>
<dbReference type="Pfam" id="PF02086">
    <property type="entry name" value="MethyltransfD12"/>
    <property type="match status" value="1"/>
</dbReference>
<keyword evidence="8" id="KW-0175">Coiled coil</keyword>
<comment type="catalytic activity">
    <reaction evidence="7">
        <text>a 2'-deoxyadenosine in DNA + S-adenosyl-L-methionine = an N(6)-methyl-2'-deoxyadenosine in DNA + S-adenosyl-L-homocysteine + H(+)</text>
        <dbReference type="Rhea" id="RHEA:15197"/>
        <dbReference type="Rhea" id="RHEA-COMP:12418"/>
        <dbReference type="Rhea" id="RHEA-COMP:12419"/>
        <dbReference type="ChEBI" id="CHEBI:15378"/>
        <dbReference type="ChEBI" id="CHEBI:57856"/>
        <dbReference type="ChEBI" id="CHEBI:59789"/>
        <dbReference type="ChEBI" id="CHEBI:90615"/>
        <dbReference type="ChEBI" id="CHEBI:90616"/>
        <dbReference type="EC" id="2.1.1.72"/>
    </reaction>
</comment>
<evidence type="ECO:0000256" key="3">
    <source>
        <dbReference type="ARBA" id="ARBA00022603"/>
    </source>
</evidence>
<keyword evidence="6" id="KW-0233">DNA recombination</keyword>
<dbReference type="SUPFAM" id="SSF56349">
    <property type="entry name" value="DNA breaking-rejoining enzymes"/>
    <property type="match status" value="1"/>
</dbReference>
<dbReference type="EMBL" id="CAXAMM010038541">
    <property type="protein sequence ID" value="CAK9078774.1"/>
    <property type="molecule type" value="Genomic_DNA"/>
</dbReference>
<accession>A0ABP0PV93</accession>
<dbReference type="SUPFAM" id="SSF117130">
    <property type="entry name" value="CsrA-like"/>
    <property type="match status" value="1"/>
</dbReference>
<proteinExistence type="inferred from homology"/>
<evidence type="ECO:0000256" key="2">
    <source>
        <dbReference type="ARBA" id="ARBA00011900"/>
    </source>
</evidence>
<dbReference type="PANTHER" id="PTHR30481">
    <property type="entry name" value="DNA ADENINE METHYLASE"/>
    <property type="match status" value="1"/>
</dbReference>
<evidence type="ECO:0000256" key="6">
    <source>
        <dbReference type="ARBA" id="ARBA00023172"/>
    </source>
</evidence>
<dbReference type="InterPro" id="IPR029063">
    <property type="entry name" value="SAM-dependent_MTases_sf"/>
</dbReference>
<dbReference type="InterPro" id="IPR002052">
    <property type="entry name" value="DNA_methylase_N6_adenine_CS"/>
</dbReference>
<dbReference type="Gene3D" id="2.60.40.4380">
    <property type="entry name" value="Translational regulator CsrA"/>
    <property type="match status" value="1"/>
</dbReference>
<name>A0ABP0PV93_9DINO</name>
<feature type="coiled-coil region" evidence="8">
    <location>
        <begin position="1032"/>
        <end position="1087"/>
    </location>
</feature>
<feature type="region of interest" description="Disordered" evidence="9">
    <location>
        <begin position="1119"/>
        <end position="1143"/>
    </location>
</feature>
<evidence type="ECO:0000256" key="5">
    <source>
        <dbReference type="ARBA" id="ARBA00022691"/>
    </source>
</evidence>
<evidence type="ECO:0000256" key="1">
    <source>
        <dbReference type="ARBA" id="ARBA00006594"/>
    </source>
</evidence>
<dbReference type="PROSITE" id="PS51898">
    <property type="entry name" value="TYR_RECOMBINASE"/>
    <property type="match status" value="1"/>
</dbReference>
<evidence type="ECO:0000256" key="9">
    <source>
        <dbReference type="SAM" id="MobiDB-lite"/>
    </source>
</evidence>
<evidence type="ECO:0000256" key="4">
    <source>
        <dbReference type="ARBA" id="ARBA00022679"/>
    </source>
</evidence>
<dbReference type="EC" id="2.1.1.72" evidence="2"/>
<comment type="similarity">
    <text evidence="1">Belongs to the N(4)/N(6)-methyltransferase family.</text>
</comment>